<dbReference type="InterPro" id="IPR029282">
    <property type="entry name" value="Eqtn/Afaf"/>
</dbReference>
<dbReference type="HOGENOM" id="CLU_082439_0_0_1"/>
<dbReference type="PANTHER" id="PTHR36874">
    <property type="entry name" value="EQUATORIN"/>
    <property type="match status" value="1"/>
</dbReference>
<feature type="compositionally biased region" description="Polar residues" evidence="1">
    <location>
        <begin position="252"/>
        <end position="271"/>
    </location>
</feature>
<reference evidence="4" key="3">
    <citation type="submission" date="2025-09" db="UniProtKB">
        <authorList>
            <consortium name="Ensembl"/>
        </authorList>
    </citation>
    <scope>IDENTIFICATION</scope>
</reference>
<dbReference type="GO" id="GO:0060478">
    <property type="term" value="P:acrosomal vesicle exocytosis"/>
    <property type="evidence" value="ECO:0007669"/>
    <property type="project" value="InterPro"/>
</dbReference>
<keyword evidence="2" id="KW-1133">Transmembrane helix</keyword>
<protein>
    <submittedName>
        <fullName evidence="4">Equatorin</fullName>
    </submittedName>
</protein>
<feature type="signal peptide" evidence="3">
    <location>
        <begin position="1"/>
        <end position="19"/>
    </location>
</feature>
<dbReference type="GO" id="GO:0007342">
    <property type="term" value="P:fusion of sperm to egg plasma membrane involved in single fertilization"/>
    <property type="evidence" value="ECO:0007669"/>
    <property type="project" value="InterPro"/>
</dbReference>
<keyword evidence="2" id="KW-0472">Membrane</keyword>
<dbReference type="Proteomes" id="UP000005225">
    <property type="component" value="Unassembled WGS sequence"/>
</dbReference>
<evidence type="ECO:0000313" key="4">
    <source>
        <dbReference type="Ensembl" id="ENSOGAP00000015000.2"/>
    </source>
</evidence>
<dbReference type="GO" id="GO:0002079">
    <property type="term" value="C:inner acrosomal membrane"/>
    <property type="evidence" value="ECO:0007669"/>
    <property type="project" value="TreeGrafter"/>
</dbReference>
<dbReference type="Ensembl" id="ENSOGAT00000016761.2">
    <property type="protein sequence ID" value="ENSOGAP00000015000.2"/>
    <property type="gene ID" value="ENSOGAG00000016757.2"/>
</dbReference>
<dbReference type="GO" id="GO:0005886">
    <property type="term" value="C:plasma membrane"/>
    <property type="evidence" value="ECO:0007669"/>
    <property type="project" value="InterPro"/>
</dbReference>
<evidence type="ECO:0000256" key="3">
    <source>
        <dbReference type="SAM" id="SignalP"/>
    </source>
</evidence>
<dbReference type="GeneTree" id="ENSGT00390000010786"/>
<name>H0XG23_OTOGA</name>
<dbReference type="GO" id="GO:0006897">
    <property type="term" value="P:endocytosis"/>
    <property type="evidence" value="ECO:0007669"/>
    <property type="project" value="InterPro"/>
</dbReference>
<keyword evidence="3" id="KW-0732">Signal</keyword>
<feature type="chain" id="PRO_5003544935" evidence="3">
    <location>
        <begin position="20"/>
        <end position="296"/>
    </location>
</feature>
<evidence type="ECO:0000256" key="2">
    <source>
        <dbReference type="SAM" id="Phobius"/>
    </source>
</evidence>
<reference evidence="4" key="2">
    <citation type="submission" date="2025-08" db="UniProtKB">
        <authorList>
            <consortium name="Ensembl"/>
        </authorList>
    </citation>
    <scope>IDENTIFICATION</scope>
</reference>
<dbReference type="PANTHER" id="PTHR36874:SF1">
    <property type="entry name" value="EQUATORIN"/>
    <property type="match status" value="1"/>
</dbReference>
<proteinExistence type="predicted"/>
<dbReference type="EMBL" id="AAQR03013699">
    <property type="status" value="NOT_ANNOTATED_CDS"/>
    <property type="molecule type" value="Genomic_DNA"/>
</dbReference>
<sequence length="296" mass="33287">MSFILFILLSGVFSSESSTLRPTMSALPTLMSSSEDAYREAEEKYKEEAHTGIPANEKTGDHYKDIKQCKFITHHSSYGLSSHVLIRCTSLKTINSFSLFLDKPNKATRYDKPTTEEEESQETYHNSFQKSTPNVPAFWTMLAKALNGSAVYNMDEKDQLFHLIPRSDLLMANDDKISELEELKIKLMLGISLMTLFLFLILLGLCCATLFKLKRMGQNDYESQYSINPELATMSYFHPSEGVSDTSFSKSAESSTLWGNTSSDMRSTSPRTRSKATDMISTGSEDISLNDESDLL</sequence>
<reference evidence="5" key="1">
    <citation type="submission" date="2011-03" db="EMBL/GenBank/DDBJ databases">
        <title>Version 3 of the genome sequence of Otolemur garnettii (Bushbaby).</title>
        <authorList>
            <consortium name="The Broad Institute Genome Sequencing Platform"/>
            <person name="Di Palma F."/>
            <person name="Johnson J."/>
            <person name="Lander E.S."/>
            <person name="Lindblad-Toh K."/>
            <person name="Jaffe D.B."/>
            <person name="Gnerre S."/>
            <person name="MacCallum I."/>
            <person name="Przybylski D."/>
            <person name="Ribeiro F.J."/>
            <person name="Burton J.N."/>
            <person name="Walker B.J."/>
            <person name="Sharpe T."/>
            <person name="Hall G."/>
        </authorList>
    </citation>
    <scope>NUCLEOTIDE SEQUENCE [LARGE SCALE GENOMIC DNA]</scope>
</reference>
<dbReference type="InParanoid" id="H0XG23"/>
<evidence type="ECO:0000256" key="1">
    <source>
        <dbReference type="SAM" id="MobiDB-lite"/>
    </source>
</evidence>
<dbReference type="EMBL" id="AAQR03013700">
    <property type="status" value="NOT_ANNOTATED_CDS"/>
    <property type="molecule type" value="Genomic_DNA"/>
</dbReference>
<dbReference type="STRING" id="30611.ENSOGAP00000015000"/>
<dbReference type="AlphaFoldDB" id="H0XG23"/>
<organism evidence="4 5">
    <name type="scientific">Otolemur garnettii</name>
    <name type="common">Small-eared galago</name>
    <name type="synonym">Garnett's greater bushbaby</name>
    <dbReference type="NCBI Taxonomy" id="30611"/>
    <lineage>
        <taxon>Eukaryota</taxon>
        <taxon>Metazoa</taxon>
        <taxon>Chordata</taxon>
        <taxon>Craniata</taxon>
        <taxon>Vertebrata</taxon>
        <taxon>Euteleostomi</taxon>
        <taxon>Mammalia</taxon>
        <taxon>Eutheria</taxon>
        <taxon>Euarchontoglires</taxon>
        <taxon>Primates</taxon>
        <taxon>Strepsirrhini</taxon>
        <taxon>Lorisiformes</taxon>
        <taxon>Galagidae</taxon>
        <taxon>Otolemur</taxon>
    </lineage>
</organism>
<keyword evidence="5" id="KW-1185">Reference proteome</keyword>
<feature type="region of interest" description="Disordered" evidence="1">
    <location>
        <begin position="108"/>
        <end position="129"/>
    </location>
</feature>
<dbReference type="Pfam" id="PF15339">
    <property type="entry name" value="Afaf"/>
    <property type="match status" value="1"/>
</dbReference>
<dbReference type="GO" id="GO:0002081">
    <property type="term" value="C:outer acrosomal membrane"/>
    <property type="evidence" value="ECO:0007669"/>
    <property type="project" value="TreeGrafter"/>
</dbReference>
<keyword evidence="2" id="KW-0812">Transmembrane</keyword>
<feature type="transmembrane region" description="Helical" evidence="2">
    <location>
        <begin position="187"/>
        <end position="211"/>
    </location>
</feature>
<accession>H0XG23</accession>
<evidence type="ECO:0000313" key="5">
    <source>
        <dbReference type="Proteomes" id="UP000005225"/>
    </source>
</evidence>
<feature type="region of interest" description="Disordered" evidence="1">
    <location>
        <begin position="252"/>
        <end position="296"/>
    </location>
</feature>
<dbReference type="OMA" id="SHKNIQR"/>
<dbReference type="eggNOG" id="KOG2248">
    <property type="taxonomic scope" value="Eukaryota"/>
</dbReference>